<comment type="caution">
    <text evidence="2">The sequence shown here is derived from an EMBL/GenBank/DDBJ whole genome shotgun (WGS) entry which is preliminary data.</text>
</comment>
<accession>A0A0V1HNA5</accession>
<gene>
    <name evidence="2" type="ORF">T11_3968</name>
</gene>
<protein>
    <submittedName>
        <fullName evidence="2">Uncharacterized protein</fullName>
    </submittedName>
</protein>
<feature type="region of interest" description="Disordered" evidence="1">
    <location>
        <begin position="1"/>
        <end position="23"/>
    </location>
</feature>
<dbReference type="STRING" id="268475.A0A0V1HNA5"/>
<sequence>MGNSSQHHAIGVHRVKVSFKDEPGEGSGVARSLLPLPNFELSPLPTTVLGMNTIGLGLRSRGRSKDNCLFECE</sequence>
<dbReference type="OrthoDB" id="298098at2759"/>
<dbReference type="Proteomes" id="UP000055024">
    <property type="component" value="Unassembled WGS sequence"/>
</dbReference>
<dbReference type="EMBL" id="JYDP01000047">
    <property type="protein sequence ID" value="KRZ11744.1"/>
    <property type="molecule type" value="Genomic_DNA"/>
</dbReference>
<dbReference type="AlphaFoldDB" id="A0A0V1HNA5"/>
<evidence type="ECO:0000256" key="1">
    <source>
        <dbReference type="SAM" id="MobiDB-lite"/>
    </source>
</evidence>
<keyword evidence="3" id="KW-1185">Reference proteome</keyword>
<evidence type="ECO:0000313" key="3">
    <source>
        <dbReference type="Proteomes" id="UP000055024"/>
    </source>
</evidence>
<proteinExistence type="predicted"/>
<evidence type="ECO:0000313" key="2">
    <source>
        <dbReference type="EMBL" id="KRZ11744.1"/>
    </source>
</evidence>
<organism evidence="2 3">
    <name type="scientific">Trichinella zimbabwensis</name>
    <dbReference type="NCBI Taxonomy" id="268475"/>
    <lineage>
        <taxon>Eukaryota</taxon>
        <taxon>Metazoa</taxon>
        <taxon>Ecdysozoa</taxon>
        <taxon>Nematoda</taxon>
        <taxon>Enoplea</taxon>
        <taxon>Dorylaimia</taxon>
        <taxon>Trichinellida</taxon>
        <taxon>Trichinellidae</taxon>
        <taxon>Trichinella</taxon>
    </lineage>
</organism>
<name>A0A0V1HNA5_9BILA</name>
<reference evidence="2 3" key="1">
    <citation type="submission" date="2015-01" db="EMBL/GenBank/DDBJ databases">
        <title>Evolution of Trichinella species and genotypes.</title>
        <authorList>
            <person name="Korhonen P.K."/>
            <person name="Edoardo P."/>
            <person name="Giuseppe L.R."/>
            <person name="Gasser R.B."/>
        </authorList>
    </citation>
    <scope>NUCLEOTIDE SEQUENCE [LARGE SCALE GENOMIC DNA]</scope>
    <source>
        <strain evidence="2">ISS1029</strain>
    </source>
</reference>